<reference evidence="2" key="1">
    <citation type="journal article" date="2020" name="mSystems">
        <title>Genome- and Community-Level Interaction Insights into Carbon Utilization and Element Cycling Functions of Hydrothermarchaeota in Hydrothermal Sediment.</title>
        <authorList>
            <person name="Zhou Z."/>
            <person name="Liu Y."/>
            <person name="Xu W."/>
            <person name="Pan J."/>
            <person name="Luo Z.H."/>
            <person name="Li M."/>
        </authorList>
    </citation>
    <scope>NUCLEOTIDE SEQUENCE [LARGE SCALE GENOMIC DNA]</scope>
    <source>
        <strain evidence="2">SpSt-349</strain>
    </source>
</reference>
<sequence>MNRTLSELFAPPEGFYGQHALLCALSATEPFLDHALETFTGRSRHWRRNEPGPYFFLMLDRASLRIDPVNVPGVACLEPASSPLWQHILVMHAKVALLGFGRSRSGPNIERLRLIVFTGNWTEESAKRLMELAWVCEVEITSKANESTGDIVAAGDFLGRLSGLYHLSPWGSKIERLLTAARSLPHDRKVPPRFIHTLSGPDGAGKPLTMLEQFTARGPKGGKPYNFIVCGSGFFEQARPNDPSQPQLITRLTNELRQAGKLACSLPRSNATLVIDPSRCGQVAGWLSGLKKDKREMPKDKQSPEWTIRAAHDKDNRVLHAKYVFLANRRGDSLSNGFLYLGSGNLSLQGFDSAPSPGRAGNVEAGVCISAGNIRSAIDNEISNWLPWGAELPEQHFDTLQPGTGEDEVREPLPSSPVACFRHEVERTFAIEWLDPRPCGILRGAQEVEMLEVGQANIELPEDLASASYLVVCDESRAYRWHVPVLDSRGELARQPFRVRNWDELMGAFNDFILNEEDVPDESSDDDGENDADDGDTGGPDPGDMSWTSRHCVPRAYNAHSAMQLVETISEKNKILSRQLQRLPDWVAFLLRIFKEALPESQKKEWQSLRVNFLSVLVRPHFAPNFGQSDNELRQAWEAAVDDLAEILGIDGFPKIDEGVE</sequence>
<dbReference type="AlphaFoldDB" id="A0A831TXF2"/>
<gene>
    <name evidence="2" type="ORF">ENQ87_03335</name>
</gene>
<organism evidence="2">
    <name type="scientific">Geobacter metallireducens</name>
    <dbReference type="NCBI Taxonomy" id="28232"/>
    <lineage>
        <taxon>Bacteria</taxon>
        <taxon>Pseudomonadati</taxon>
        <taxon>Thermodesulfobacteriota</taxon>
        <taxon>Desulfuromonadia</taxon>
        <taxon>Geobacterales</taxon>
        <taxon>Geobacteraceae</taxon>
        <taxon>Geobacter</taxon>
    </lineage>
</organism>
<proteinExistence type="predicted"/>
<comment type="caution">
    <text evidence="2">The sequence shown here is derived from an EMBL/GenBank/DDBJ whole genome shotgun (WGS) entry which is preliminary data.</text>
</comment>
<feature type="region of interest" description="Disordered" evidence="1">
    <location>
        <begin position="518"/>
        <end position="549"/>
    </location>
</feature>
<feature type="compositionally biased region" description="Acidic residues" evidence="1">
    <location>
        <begin position="518"/>
        <end position="536"/>
    </location>
</feature>
<evidence type="ECO:0000313" key="2">
    <source>
        <dbReference type="EMBL" id="HEN41401.1"/>
    </source>
</evidence>
<accession>A0A831TXF2</accession>
<name>A0A831TXF2_GEOME</name>
<dbReference type="EMBL" id="DSOV01000010">
    <property type="protein sequence ID" value="HEN41401.1"/>
    <property type="molecule type" value="Genomic_DNA"/>
</dbReference>
<evidence type="ECO:0000256" key="1">
    <source>
        <dbReference type="SAM" id="MobiDB-lite"/>
    </source>
</evidence>
<protein>
    <submittedName>
        <fullName evidence="2">Uncharacterized protein</fullName>
    </submittedName>
</protein>